<sequence>MILKRIIVSYANICLKEGIMLCIVLKINIFLTYLVLEYFLYFRENKVML</sequence>
<name>A0ABP6Y521_9FLAO</name>
<evidence type="ECO:0000313" key="2">
    <source>
        <dbReference type="EMBL" id="GAA3576838.1"/>
    </source>
</evidence>
<keyword evidence="1" id="KW-1133">Transmembrane helix</keyword>
<feature type="transmembrane region" description="Helical" evidence="1">
    <location>
        <begin position="21"/>
        <end position="41"/>
    </location>
</feature>
<keyword evidence="1" id="KW-0812">Transmembrane</keyword>
<reference evidence="3" key="1">
    <citation type="journal article" date="2019" name="Int. J. Syst. Evol. Microbiol.">
        <title>The Global Catalogue of Microorganisms (GCM) 10K type strain sequencing project: providing services to taxonomists for standard genome sequencing and annotation.</title>
        <authorList>
            <consortium name="The Broad Institute Genomics Platform"/>
            <consortium name="The Broad Institute Genome Sequencing Center for Infectious Disease"/>
            <person name="Wu L."/>
            <person name="Ma J."/>
        </authorList>
    </citation>
    <scope>NUCLEOTIDE SEQUENCE [LARGE SCALE GENOMIC DNA]</scope>
    <source>
        <strain evidence="3">JCM 17111</strain>
    </source>
</reference>
<organism evidence="2 3">
    <name type="scientific">Snuella lapsa</name>
    <dbReference type="NCBI Taxonomy" id="870481"/>
    <lineage>
        <taxon>Bacteria</taxon>
        <taxon>Pseudomonadati</taxon>
        <taxon>Bacteroidota</taxon>
        <taxon>Flavobacteriia</taxon>
        <taxon>Flavobacteriales</taxon>
        <taxon>Flavobacteriaceae</taxon>
        <taxon>Snuella</taxon>
    </lineage>
</organism>
<proteinExistence type="predicted"/>
<evidence type="ECO:0008006" key="4">
    <source>
        <dbReference type="Google" id="ProtNLM"/>
    </source>
</evidence>
<dbReference type="Proteomes" id="UP001500954">
    <property type="component" value="Unassembled WGS sequence"/>
</dbReference>
<keyword evidence="1" id="KW-0472">Membrane</keyword>
<gene>
    <name evidence="2" type="ORF">GCM10022395_27100</name>
</gene>
<comment type="caution">
    <text evidence="2">The sequence shown here is derived from an EMBL/GenBank/DDBJ whole genome shotgun (WGS) entry which is preliminary data.</text>
</comment>
<evidence type="ECO:0000313" key="3">
    <source>
        <dbReference type="Proteomes" id="UP001500954"/>
    </source>
</evidence>
<keyword evidence="3" id="KW-1185">Reference proteome</keyword>
<protein>
    <recommendedName>
        <fullName evidence="4">Photosystem II protein I</fullName>
    </recommendedName>
</protein>
<dbReference type="EMBL" id="BAABCY010000076">
    <property type="protein sequence ID" value="GAA3576838.1"/>
    <property type="molecule type" value="Genomic_DNA"/>
</dbReference>
<accession>A0ABP6Y521</accession>
<evidence type="ECO:0000256" key="1">
    <source>
        <dbReference type="SAM" id="Phobius"/>
    </source>
</evidence>